<comment type="caution">
    <text evidence="1">The sequence shown here is derived from an EMBL/GenBank/DDBJ whole genome shotgun (WGS) entry which is preliminary data.</text>
</comment>
<proteinExistence type="predicted"/>
<dbReference type="Proteomes" id="UP000565579">
    <property type="component" value="Unassembled WGS sequence"/>
</dbReference>
<dbReference type="InterPro" id="IPR053847">
    <property type="entry name" value="DUF6928"/>
</dbReference>
<accession>A0A7X0NZX0</accession>
<evidence type="ECO:0000313" key="1">
    <source>
        <dbReference type="EMBL" id="MBB6552456.1"/>
    </source>
</evidence>
<gene>
    <name evidence="1" type="ORF">HD593_007251</name>
</gene>
<keyword evidence="2" id="KW-1185">Reference proteome</keyword>
<reference evidence="1 2" key="1">
    <citation type="submission" date="2020-08" db="EMBL/GenBank/DDBJ databases">
        <title>Sequencing the genomes of 1000 actinobacteria strains.</title>
        <authorList>
            <person name="Klenk H.-P."/>
        </authorList>
    </citation>
    <scope>NUCLEOTIDE SEQUENCE [LARGE SCALE GENOMIC DNA]</scope>
    <source>
        <strain evidence="1 2">DSM 43768</strain>
    </source>
</reference>
<name>A0A7X0NZX0_9ACTN</name>
<dbReference type="Pfam" id="PF21997">
    <property type="entry name" value="DUF6928"/>
    <property type="match status" value="1"/>
</dbReference>
<dbReference type="EMBL" id="JACHMI010000001">
    <property type="protein sequence ID" value="MBB6552456.1"/>
    <property type="molecule type" value="Genomic_DNA"/>
</dbReference>
<dbReference type="AlphaFoldDB" id="A0A7X0NZX0"/>
<organism evidence="1 2">
    <name type="scientific">Nonomuraea rubra</name>
    <dbReference type="NCBI Taxonomy" id="46180"/>
    <lineage>
        <taxon>Bacteria</taxon>
        <taxon>Bacillati</taxon>
        <taxon>Actinomycetota</taxon>
        <taxon>Actinomycetes</taxon>
        <taxon>Streptosporangiales</taxon>
        <taxon>Streptosporangiaceae</taxon>
        <taxon>Nonomuraea</taxon>
    </lineage>
</organism>
<dbReference type="RefSeq" id="WP_185106372.1">
    <property type="nucleotide sequence ID" value="NZ_BAAAXY010000092.1"/>
</dbReference>
<sequence length="256" mass="27939">MGAKTGVIAYSSADTPLPRLLRTPARPGEAATRALIERSFPGRHISPAGPGNLSDDIRPPDDLAYATSFPGAEVICCSAFMLDHPSQLPAHLVEASRGRRLVLHAMHSVVDWLAFAVWEDGRLARSLSLSPGSGIIENLGDPYPFELPYWNGDHPVPLMPEWEDQDPYPLPFHPLELGEDALRELLGFTVEGSIEPGDVDAEAVELLGFSVVDPDGPTPEERRAEYEAIVARMGEPRIFRYQPDGSLREVGLDDLG</sequence>
<evidence type="ECO:0000313" key="2">
    <source>
        <dbReference type="Proteomes" id="UP000565579"/>
    </source>
</evidence>
<protein>
    <submittedName>
        <fullName evidence="1">Uncharacterized protein</fullName>
    </submittedName>
</protein>